<evidence type="ECO:0000313" key="3">
    <source>
        <dbReference type="Proteomes" id="UP000241818"/>
    </source>
</evidence>
<feature type="transmembrane region" description="Helical" evidence="1">
    <location>
        <begin position="111"/>
        <end position="129"/>
    </location>
</feature>
<accession>A0A2T3AUX0</accession>
<dbReference type="Proteomes" id="UP000241818">
    <property type="component" value="Unassembled WGS sequence"/>
</dbReference>
<proteinExistence type="predicted"/>
<name>A0A2T3AUX0_AMORE</name>
<organism evidence="2 3">
    <name type="scientific">Amorphotheca resinae ATCC 22711</name>
    <dbReference type="NCBI Taxonomy" id="857342"/>
    <lineage>
        <taxon>Eukaryota</taxon>
        <taxon>Fungi</taxon>
        <taxon>Dikarya</taxon>
        <taxon>Ascomycota</taxon>
        <taxon>Pezizomycotina</taxon>
        <taxon>Leotiomycetes</taxon>
        <taxon>Helotiales</taxon>
        <taxon>Amorphothecaceae</taxon>
        <taxon>Amorphotheca</taxon>
    </lineage>
</organism>
<protein>
    <submittedName>
        <fullName evidence="2">Uncharacterized protein</fullName>
    </submittedName>
</protein>
<sequence length="130" mass="13932">MEAPLAERLSPSPPCFVCTSHVPCTMYHVRSMGTMRIHLCHAGSIKNTYLRRESCLAVHNTIPPRIVCLRAGGGGGFVVIAATSCCTYYAATPLLHSASLRCSNKICPSALLAPLLCCYSLVLPLSLVLI</sequence>
<keyword evidence="1" id="KW-0472">Membrane</keyword>
<feature type="transmembrane region" description="Helical" evidence="1">
    <location>
        <begin position="67"/>
        <end position="91"/>
    </location>
</feature>
<dbReference type="InParanoid" id="A0A2T3AUX0"/>
<evidence type="ECO:0000256" key="1">
    <source>
        <dbReference type="SAM" id="Phobius"/>
    </source>
</evidence>
<keyword evidence="3" id="KW-1185">Reference proteome</keyword>
<keyword evidence="1" id="KW-0812">Transmembrane</keyword>
<keyword evidence="1" id="KW-1133">Transmembrane helix</keyword>
<dbReference type="RefSeq" id="XP_024718465.1">
    <property type="nucleotide sequence ID" value="XM_024863612.1"/>
</dbReference>
<dbReference type="EMBL" id="KZ679015">
    <property type="protein sequence ID" value="PSS12467.1"/>
    <property type="molecule type" value="Genomic_DNA"/>
</dbReference>
<dbReference type="AlphaFoldDB" id="A0A2T3AUX0"/>
<gene>
    <name evidence="2" type="ORF">M430DRAFT_171503</name>
</gene>
<dbReference type="GeneID" id="36571693"/>
<reference evidence="2 3" key="1">
    <citation type="journal article" date="2018" name="New Phytol.">
        <title>Comparative genomics and transcriptomics depict ericoid mycorrhizal fungi as versatile saprotrophs and plant mutualists.</title>
        <authorList>
            <person name="Martino E."/>
            <person name="Morin E."/>
            <person name="Grelet G.A."/>
            <person name="Kuo A."/>
            <person name="Kohler A."/>
            <person name="Daghino S."/>
            <person name="Barry K.W."/>
            <person name="Cichocki N."/>
            <person name="Clum A."/>
            <person name="Dockter R.B."/>
            <person name="Hainaut M."/>
            <person name="Kuo R.C."/>
            <person name="LaButti K."/>
            <person name="Lindahl B.D."/>
            <person name="Lindquist E.A."/>
            <person name="Lipzen A."/>
            <person name="Khouja H.R."/>
            <person name="Magnuson J."/>
            <person name="Murat C."/>
            <person name="Ohm R.A."/>
            <person name="Singer S.W."/>
            <person name="Spatafora J.W."/>
            <person name="Wang M."/>
            <person name="Veneault-Fourrey C."/>
            <person name="Henrissat B."/>
            <person name="Grigoriev I.V."/>
            <person name="Martin F.M."/>
            <person name="Perotto S."/>
        </authorList>
    </citation>
    <scope>NUCLEOTIDE SEQUENCE [LARGE SCALE GENOMIC DNA]</scope>
    <source>
        <strain evidence="2 3">ATCC 22711</strain>
    </source>
</reference>
<evidence type="ECO:0000313" key="2">
    <source>
        <dbReference type="EMBL" id="PSS12467.1"/>
    </source>
</evidence>